<dbReference type="EMBL" id="SZZP01000028">
    <property type="protein sequence ID" value="TKV74075.1"/>
    <property type="molecule type" value="Genomic_DNA"/>
</dbReference>
<accession>A0A4V6CVR9</accession>
<sequence>MNIPRQTLGALAEIAQHLNPILRRWMGYYGRFSRSAVATLADCKSEAEGLGYA</sequence>
<feature type="domain" description="Group II intron maturase-specific" evidence="1">
    <location>
        <begin position="9"/>
        <end position="39"/>
    </location>
</feature>
<dbReference type="InterPro" id="IPR013597">
    <property type="entry name" value="Mat_intron_G2"/>
</dbReference>
<name>A0A4V6CVR9_BRAEL</name>
<organism evidence="2 3">
    <name type="scientific">Bradyrhizobium elkanii</name>
    <dbReference type="NCBI Taxonomy" id="29448"/>
    <lineage>
        <taxon>Bacteria</taxon>
        <taxon>Pseudomonadati</taxon>
        <taxon>Pseudomonadota</taxon>
        <taxon>Alphaproteobacteria</taxon>
        <taxon>Hyphomicrobiales</taxon>
        <taxon>Nitrobacteraceae</taxon>
        <taxon>Bradyrhizobium</taxon>
    </lineage>
</organism>
<dbReference type="RefSeq" id="WP_137483052.1">
    <property type="nucleotide sequence ID" value="NZ_SZZP01000028.1"/>
</dbReference>
<gene>
    <name evidence="2" type="ORF">FDV58_34365</name>
</gene>
<evidence type="ECO:0000259" key="1">
    <source>
        <dbReference type="Pfam" id="PF08388"/>
    </source>
</evidence>
<evidence type="ECO:0000313" key="2">
    <source>
        <dbReference type="EMBL" id="TKV74075.1"/>
    </source>
</evidence>
<proteinExistence type="predicted"/>
<dbReference type="Pfam" id="PF08388">
    <property type="entry name" value="GIIM"/>
    <property type="match status" value="1"/>
</dbReference>
<dbReference type="Proteomes" id="UP000305095">
    <property type="component" value="Unassembled WGS sequence"/>
</dbReference>
<evidence type="ECO:0000313" key="3">
    <source>
        <dbReference type="Proteomes" id="UP000305095"/>
    </source>
</evidence>
<comment type="caution">
    <text evidence="2">The sequence shown here is derived from an EMBL/GenBank/DDBJ whole genome shotgun (WGS) entry which is preliminary data.</text>
</comment>
<reference evidence="2 3" key="1">
    <citation type="submission" date="2019-05" db="EMBL/GenBank/DDBJ databases">
        <title>Draft Genome of Bradyrhizobium elkanii strain SEMIA 938, Used in Commercial Inoculants for Lupinus spp. in Brazil.</title>
        <authorList>
            <person name="Hungria M."/>
            <person name="Delamuta J.R.M."/>
            <person name="Ribeiro R.A."/>
            <person name="Nogueira M.A."/>
        </authorList>
    </citation>
    <scope>NUCLEOTIDE SEQUENCE [LARGE SCALE GENOMIC DNA]</scope>
    <source>
        <strain evidence="2 3">Semia 938</strain>
    </source>
</reference>
<dbReference type="AlphaFoldDB" id="A0A4V6CVR9"/>
<protein>
    <recommendedName>
        <fullName evidence="1">Group II intron maturase-specific domain-containing protein</fullName>
    </recommendedName>
</protein>